<evidence type="ECO:0000256" key="2">
    <source>
        <dbReference type="ARBA" id="ARBA00022714"/>
    </source>
</evidence>
<evidence type="ECO:0000256" key="7">
    <source>
        <dbReference type="PIRSR" id="PIRSR000216-1"/>
    </source>
</evidence>
<keyword evidence="4 7" id="KW-0408">Iron</keyword>
<evidence type="ECO:0000256" key="1">
    <source>
        <dbReference type="ARBA" id="ARBA00010643"/>
    </source>
</evidence>
<dbReference type="PANTHER" id="PTHR43342:SF2">
    <property type="entry name" value="POTENTIAL NAD-REDUCING HYDROGENASE SUBUNIT"/>
    <property type="match status" value="1"/>
</dbReference>
<dbReference type="Gene3D" id="1.10.10.1590">
    <property type="entry name" value="NADH-quinone oxidoreductase subunit E"/>
    <property type="match status" value="1"/>
</dbReference>
<accession>A0A2M8NYH7</accession>
<dbReference type="PIRSF" id="PIRSF000216">
    <property type="entry name" value="NADH_DH_24kDa"/>
    <property type="match status" value="1"/>
</dbReference>
<dbReference type="AlphaFoldDB" id="A0A2M8NYH7"/>
<dbReference type="Proteomes" id="UP000228921">
    <property type="component" value="Unassembled WGS sequence"/>
</dbReference>
<dbReference type="InterPro" id="IPR041921">
    <property type="entry name" value="NuoE_N"/>
</dbReference>
<dbReference type="GO" id="GO:0016491">
    <property type="term" value="F:oxidoreductase activity"/>
    <property type="evidence" value="ECO:0007669"/>
    <property type="project" value="InterPro"/>
</dbReference>
<comment type="cofactor">
    <cofactor evidence="7">
        <name>[2Fe-2S] cluster</name>
        <dbReference type="ChEBI" id="CHEBI:190135"/>
    </cofactor>
    <text evidence="7">Binds 1 [2Fe-2S] cluster.</text>
</comment>
<comment type="cofactor">
    <cofactor evidence="6">
        <name>[2Fe-2S] cluster</name>
        <dbReference type="ChEBI" id="CHEBI:190135"/>
    </cofactor>
</comment>
<gene>
    <name evidence="8" type="ORF">CUN51_08075</name>
</gene>
<dbReference type="InterPro" id="IPR036249">
    <property type="entry name" value="Thioredoxin-like_sf"/>
</dbReference>
<dbReference type="Gene3D" id="3.40.30.10">
    <property type="entry name" value="Glutaredoxin"/>
    <property type="match status" value="1"/>
</dbReference>
<dbReference type="InterPro" id="IPR002023">
    <property type="entry name" value="NuoE-like"/>
</dbReference>
<evidence type="ECO:0000313" key="8">
    <source>
        <dbReference type="EMBL" id="PJF30355.1"/>
    </source>
</evidence>
<proteinExistence type="inferred from homology"/>
<dbReference type="SUPFAM" id="SSF52833">
    <property type="entry name" value="Thioredoxin-like"/>
    <property type="match status" value="1"/>
</dbReference>
<dbReference type="InterPro" id="IPR042128">
    <property type="entry name" value="NuoE_dom"/>
</dbReference>
<reference evidence="8 9" key="1">
    <citation type="submission" date="2017-11" db="EMBL/GenBank/DDBJ databases">
        <title>Evolution of Phototrophy in the Chloroflexi Phylum Driven by Horizontal Gene Transfer.</title>
        <authorList>
            <person name="Ward L.M."/>
            <person name="Hemp J."/>
            <person name="Shih P.M."/>
            <person name="Mcglynn S.E."/>
            <person name="Fischer W."/>
        </authorList>
    </citation>
    <scope>NUCLEOTIDE SEQUENCE [LARGE SCALE GENOMIC DNA]</scope>
    <source>
        <strain evidence="8">CP2_2F</strain>
    </source>
</reference>
<dbReference type="Pfam" id="PF01257">
    <property type="entry name" value="2Fe-2S_thioredx"/>
    <property type="match status" value="1"/>
</dbReference>
<comment type="caution">
    <text evidence="8">The sequence shown here is derived from an EMBL/GenBank/DDBJ whole genome shotgun (WGS) entry which is preliminary data.</text>
</comment>
<evidence type="ECO:0000256" key="4">
    <source>
        <dbReference type="ARBA" id="ARBA00023004"/>
    </source>
</evidence>
<keyword evidence="5 7" id="KW-0411">Iron-sulfur</keyword>
<dbReference type="EMBL" id="PGTK01000011">
    <property type="protein sequence ID" value="PJF30355.1"/>
    <property type="molecule type" value="Genomic_DNA"/>
</dbReference>
<evidence type="ECO:0000256" key="3">
    <source>
        <dbReference type="ARBA" id="ARBA00022723"/>
    </source>
</evidence>
<keyword evidence="2 7" id="KW-0001">2Fe-2S</keyword>
<evidence type="ECO:0000256" key="5">
    <source>
        <dbReference type="ARBA" id="ARBA00023014"/>
    </source>
</evidence>
<keyword evidence="8" id="KW-0371">Homeobox</keyword>
<feature type="binding site" evidence="7">
    <location>
        <position position="94"/>
    </location>
    <ligand>
        <name>[2Fe-2S] cluster</name>
        <dbReference type="ChEBI" id="CHEBI:190135"/>
    </ligand>
</feature>
<dbReference type="InterPro" id="IPR028431">
    <property type="entry name" value="NADP_DH_HndA-like"/>
</dbReference>
<dbReference type="GO" id="GO:0003677">
    <property type="term" value="F:DNA binding"/>
    <property type="evidence" value="ECO:0007669"/>
    <property type="project" value="UniProtKB-KW"/>
</dbReference>
<dbReference type="GO" id="GO:0051537">
    <property type="term" value="F:2 iron, 2 sulfur cluster binding"/>
    <property type="evidence" value="ECO:0007669"/>
    <property type="project" value="UniProtKB-KW"/>
</dbReference>
<dbReference type="GO" id="GO:0046872">
    <property type="term" value="F:metal ion binding"/>
    <property type="evidence" value="ECO:0007669"/>
    <property type="project" value="UniProtKB-KW"/>
</dbReference>
<feature type="binding site" evidence="7">
    <location>
        <position position="134"/>
    </location>
    <ligand>
        <name>[2Fe-2S] cluster</name>
        <dbReference type="ChEBI" id="CHEBI:190135"/>
    </ligand>
</feature>
<feature type="binding site" evidence="7">
    <location>
        <position position="130"/>
    </location>
    <ligand>
        <name>[2Fe-2S] cluster</name>
        <dbReference type="ChEBI" id="CHEBI:190135"/>
    </ligand>
</feature>
<name>A0A2M8NYH7_9CHLR</name>
<comment type="similarity">
    <text evidence="1">Belongs to the complex I 24 kDa subunit family.</text>
</comment>
<protein>
    <submittedName>
        <fullName evidence="8">Hydrogenase HoxE</fullName>
    </submittedName>
</protein>
<dbReference type="PANTHER" id="PTHR43342">
    <property type="entry name" value="NADH-QUINONE OXIDOREDUCTASE, E SUBUNIT"/>
    <property type="match status" value="1"/>
</dbReference>
<evidence type="ECO:0000256" key="6">
    <source>
        <dbReference type="ARBA" id="ARBA00034078"/>
    </source>
</evidence>
<organism evidence="8 9">
    <name type="scientific">Candidatus Thermofonsia Clade 1 bacterium</name>
    <dbReference type="NCBI Taxonomy" id="2364210"/>
    <lineage>
        <taxon>Bacteria</taxon>
        <taxon>Bacillati</taxon>
        <taxon>Chloroflexota</taxon>
        <taxon>Candidatus Thermofontia</taxon>
        <taxon>Candidatus Thermofonsia Clade 1</taxon>
    </lineage>
</organism>
<feature type="binding site" evidence="7">
    <location>
        <position position="89"/>
    </location>
    <ligand>
        <name>[2Fe-2S] cluster</name>
        <dbReference type="ChEBI" id="CHEBI:190135"/>
    </ligand>
</feature>
<evidence type="ECO:0000313" key="9">
    <source>
        <dbReference type="Proteomes" id="UP000228921"/>
    </source>
</evidence>
<dbReference type="NCBIfam" id="NF005747">
    <property type="entry name" value="PRK07571.1"/>
    <property type="match status" value="1"/>
</dbReference>
<dbReference type="CDD" id="cd03064">
    <property type="entry name" value="TRX_Fd_NuoE"/>
    <property type="match status" value="1"/>
</dbReference>
<sequence>MFQAKAIPAPSDDKRWRIVNATMRRHGYQPSGLIETLHTMQEAFGFLDIDGLRYVARSLRVPLSQVYGAATFYNLFKLKPAGEHTCVVCLGTACYIKGAPAILNSLQEALEIKPDQTTPDKKVSLIVARCVGACGLAPVVVLDEETHGKLSPEQVVQKVTAWRTPVPEER</sequence>
<keyword evidence="3 7" id="KW-0479">Metal-binding</keyword>